<feature type="transmembrane region" description="Helical" evidence="1">
    <location>
        <begin position="20"/>
        <end position="45"/>
    </location>
</feature>
<proteinExistence type="predicted"/>
<name>A0A6J6QGC8_9ZZZZ</name>
<feature type="domain" description="LytR/CpsA/Psr regulator C-terminal" evidence="2">
    <location>
        <begin position="97"/>
        <end position="184"/>
    </location>
</feature>
<evidence type="ECO:0000259" key="2">
    <source>
        <dbReference type="Pfam" id="PF13399"/>
    </source>
</evidence>
<keyword evidence="1" id="KW-0812">Transmembrane</keyword>
<dbReference type="EMBL" id="CAEZXP010000011">
    <property type="protein sequence ID" value="CAB4710870.1"/>
    <property type="molecule type" value="Genomic_DNA"/>
</dbReference>
<sequence length="185" mass="19305">MPPVDAPLNSPHELVRPWRRATIIASLVAAIELVLLLAAAAVMLAKPVSHAVQRHAAAAAFTPAPVVPKAVVKKAVAIRHAQKVAAAVQPKIMRTHLHIAVLNGNGRHGAAAAAASRLQHLGYKVASTGNAKRQDYASSVVMYRPGFAAEGRRLARDLGIKVVGPIDGVRRSALHGGQLAIILGA</sequence>
<dbReference type="Pfam" id="PF13399">
    <property type="entry name" value="LytR_C"/>
    <property type="match status" value="1"/>
</dbReference>
<organism evidence="3">
    <name type="scientific">freshwater metagenome</name>
    <dbReference type="NCBI Taxonomy" id="449393"/>
    <lineage>
        <taxon>unclassified sequences</taxon>
        <taxon>metagenomes</taxon>
        <taxon>ecological metagenomes</taxon>
    </lineage>
</organism>
<dbReference type="InterPro" id="IPR027381">
    <property type="entry name" value="LytR/CpsA/Psr_C"/>
</dbReference>
<gene>
    <name evidence="3" type="ORF">UFOPK2399_01989</name>
</gene>
<evidence type="ECO:0000313" key="3">
    <source>
        <dbReference type="EMBL" id="CAB4710870.1"/>
    </source>
</evidence>
<evidence type="ECO:0000256" key="1">
    <source>
        <dbReference type="SAM" id="Phobius"/>
    </source>
</evidence>
<dbReference type="Gene3D" id="3.30.70.2390">
    <property type="match status" value="1"/>
</dbReference>
<protein>
    <submittedName>
        <fullName evidence="3">Unannotated protein</fullName>
    </submittedName>
</protein>
<reference evidence="3" key="1">
    <citation type="submission" date="2020-05" db="EMBL/GenBank/DDBJ databases">
        <authorList>
            <person name="Chiriac C."/>
            <person name="Salcher M."/>
            <person name="Ghai R."/>
            <person name="Kavagutti S V."/>
        </authorList>
    </citation>
    <scope>NUCLEOTIDE SEQUENCE</scope>
</reference>
<keyword evidence="1" id="KW-0472">Membrane</keyword>
<keyword evidence="1" id="KW-1133">Transmembrane helix</keyword>
<dbReference type="AlphaFoldDB" id="A0A6J6QGC8"/>
<accession>A0A6J6QGC8</accession>